<evidence type="ECO:0000256" key="1">
    <source>
        <dbReference type="ARBA" id="ARBA00001947"/>
    </source>
</evidence>
<dbReference type="InterPro" id="IPR050202">
    <property type="entry name" value="Cyt/Deoxycyt_deaminase"/>
</dbReference>
<dbReference type="InterPro" id="IPR016192">
    <property type="entry name" value="APOBEC/CMP_deaminase_Zn-bd"/>
</dbReference>
<dbReference type="GO" id="GO:0055086">
    <property type="term" value="P:nucleobase-containing small molecule metabolic process"/>
    <property type="evidence" value="ECO:0007669"/>
    <property type="project" value="UniProtKB-ARBA"/>
</dbReference>
<keyword evidence="8 14" id="KW-0862">Zinc</keyword>
<dbReference type="FunFam" id="3.40.140.10:FF:000008">
    <property type="entry name" value="Cytidine deaminase"/>
    <property type="match status" value="1"/>
</dbReference>
<keyword evidence="18" id="KW-1185">Reference proteome</keyword>
<dbReference type="PANTHER" id="PTHR11644">
    <property type="entry name" value="CYTIDINE DEAMINASE"/>
    <property type="match status" value="1"/>
</dbReference>
<comment type="similarity">
    <text evidence="3 15">Belongs to the cytidine and deoxycytidylate deaminase family.</text>
</comment>
<comment type="function">
    <text evidence="2 15">This enzyme scavenges exogenous and endogenous cytidine and 2'-deoxycytidine for UMP synthesis.</text>
</comment>
<dbReference type="InterPro" id="IPR006262">
    <property type="entry name" value="Cyt_deam_tetra"/>
</dbReference>
<evidence type="ECO:0000313" key="18">
    <source>
        <dbReference type="Proteomes" id="UP001205919"/>
    </source>
</evidence>
<comment type="caution">
    <text evidence="17">The sequence shown here is derived from an EMBL/GenBank/DDBJ whole genome shotgun (WGS) entry which is preliminary data.</text>
</comment>
<dbReference type="PROSITE" id="PS51747">
    <property type="entry name" value="CYT_DCMP_DEAMINASES_2"/>
    <property type="match status" value="1"/>
</dbReference>
<sequence length="142" mass="14860">MDDKPLLSKEAAKKLLAEAARARAAAYAPYSGFCVGAALLFEGGLTVPGCNVENASYSLSVCAERNAMTTALTKGLRRPLAVAVAGPEGAFCPPCGACRQFLAEFNPDMAVVLKEADEPVVYTLRELLPLSFSLDENCGGAD</sequence>
<accession>A0AAW5K8C7</accession>
<dbReference type="GO" id="GO:0042802">
    <property type="term" value="F:identical protein binding"/>
    <property type="evidence" value="ECO:0007669"/>
    <property type="project" value="UniProtKB-ARBA"/>
</dbReference>
<comment type="cofactor">
    <cofactor evidence="1 14 15">
        <name>Zn(2+)</name>
        <dbReference type="ChEBI" id="CHEBI:29105"/>
    </cofactor>
</comment>
<protein>
    <recommendedName>
        <fullName evidence="5 15">Cytidine deaminase</fullName>
        <ecNumber evidence="4 15">3.5.4.5</ecNumber>
    </recommendedName>
    <alternativeName>
        <fullName evidence="9 15">Cytidine aminohydrolase</fullName>
    </alternativeName>
</protein>
<organism evidence="17 18">
    <name type="scientific">Cloacibacillus evryensis</name>
    <dbReference type="NCBI Taxonomy" id="508460"/>
    <lineage>
        <taxon>Bacteria</taxon>
        <taxon>Thermotogati</taxon>
        <taxon>Synergistota</taxon>
        <taxon>Synergistia</taxon>
        <taxon>Synergistales</taxon>
        <taxon>Synergistaceae</taxon>
        <taxon>Cloacibacillus</taxon>
    </lineage>
</organism>
<evidence type="ECO:0000256" key="8">
    <source>
        <dbReference type="ARBA" id="ARBA00022833"/>
    </source>
</evidence>
<dbReference type="Proteomes" id="UP001205919">
    <property type="component" value="Unassembled WGS sequence"/>
</dbReference>
<dbReference type="GO" id="GO:0005829">
    <property type="term" value="C:cytosol"/>
    <property type="evidence" value="ECO:0007669"/>
    <property type="project" value="TreeGrafter"/>
</dbReference>
<evidence type="ECO:0000256" key="2">
    <source>
        <dbReference type="ARBA" id="ARBA00003949"/>
    </source>
</evidence>
<reference evidence="17 18" key="1">
    <citation type="submission" date="2022-06" db="EMBL/GenBank/DDBJ databases">
        <title>Isolation of gut microbiota from human fecal samples.</title>
        <authorList>
            <person name="Pamer E.G."/>
            <person name="Barat B."/>
            <person name="Waligurski E."/>
            <person name="Medina S."/>
            <person name="Paddock L."/>
            <person name="Mostad J."/>
        </authorList>
    </citation>
    <scope>NUCLEOTIDE SEQUENCE [LARGE SCALE GENOMIC DNA]</scope>
    <source>
        <strain evidence="17 18">DFI.9.90</strain>
    </source>
</reference>
<feature type="binding site" evidence="14">
    <location>
        <position position="98"/>
    </location>
    <ligand>
        <name>Zn(2+)</name>
        <dbReference type="ChEBI" id="CHEBI:29105"/>
        <note>catalytic</note>
    </ligand>
</feature>
<dbReference type="PROSITE" id="PS00903">
    <property type="entry name" value="CYT_DCMP_DEAMINASES_1"/>
    <property type="match status" value="1"/>
</dbReference>
<dbReference type="Pfam" id="PF00383">
    <property type="entry name" value="dCMP_cyt_deam_1"/>
    <property type="match status" value="1"/>
</dbReference>
<evidence type="ECO:0000256" key="12">
    <source>
        <dbReference type="PIRSR" id="PIRSR606262-1"/>
    </source>
</evidence>
<keyword evidence="7 15" id="KW-0378">Hydrolase</keyword>
<evidence type="ECO:0000256" key="7">
    <source>
        <dbReference type="ARBA" id="ARBA00022801"/>
    </source>
</evidence>
<evidence type="ECO:0000256" key="9">
    <source>
        <dbReference type="ARBA" id="ARBA00032005"/>
    </source>
</evidence>
<evidence type="ECO:0000259" key="16">
    <source>
        <dbReference type="PROSITE" id="PS51747"/>
    </source>
</evidence>
<dbReference type="GO" id="GO:0008270">
    <property type="term" value="F:zinc ion binding"/>
    <property type="evidence" value="ECO:0007669"/>
    <property type="project" value="UniProtKB-UniRule"/>
</dbReference>
<evidence type="ECO:0000256" key="4">
    <source>
        <dbReference type="ARBA" id="ARBA00012783"/>
    </source>
</evidence>
<dbReference type="CDD" id="cd01283">
    <property type="entry name" value="cytidine_deaminase"/>
    <property type="match status" value="1"/>
</dbReference>
<evidence type="ECO:0000256" key="13">
    <source>
        <dbReference type="PIRSR" id="PIRSR606262-2"/>
    </source>
</evidence>
<keyword evidence="6 14" id="KW-0479">Metal-binding</keyword>
<feature type="binding site" evidence="14">
    <location>
        <position position="62"/>
    </location>
    <ligand>
        <name>Zn(2+)</name>
        <dbReference type="ChEBI" id="CHEBI:29105"/>
        <note>catalytic</note>
    </ligand>
</feature>
<dbReference type="SUPFAM" id="SSF53927">
    <property type="entry name" value="Cytidine deaminase-like"/>
    <property type="match status" value="1"/>
</dbReference>
<comment type="catalytic activity">
    <reaction evidence="10 15">
        <text>2'-deoxycytidine + H2O + H(+) = 2'-deoxyuridine + NH4(+)</text>
        <dbReference type="Rhea" id="RHEA:13433"/>
        <dbReference type="ChEBI" id="CHEBI:15377"/>
        <dbReference type="ChEBI" id="CHEBI:15378"/>
        <dbReference type="ChEBI" id="CHEBI:15698"/>
        <dbReference type="ChEBI" id="CHEBI:16450"/>
        <dbReference type="ChEBI" id="CHEBI:28938"/>
        <dbReference type="EC" id="3.5.4.5"/>
    </reaction>
</comment>
<dbReference type="NCBIfam" id="NF004064">
    <property type="entry name" value="PRK05578.1"/>
    <property type="match status" value="1"/>
</dbReference>
<dbReference type="GO" id="GO:0004126">
    <property type="term" value="F:cytidine deaminase activity"/>
    <property type="evidence" value="ECO:0007669"/>
    <property type="project" value="UniProtKB-UniRule"/>
</dbReference>
<dbReference type="EC" id="3.5.4.5" evidence="4 15"/>
<evidence type="ECO:0000256" key="15">
    <source>
        <dbReference type="RuleBase" id="RU364006"/>
    </source>
</evidence>
<evidence type="ECO:0000256" key="3">
    <source>
        <dbReference type="ARBA" id="ARBA00006576"/>
    </source>
</evidence>
<evidence type="ECO:0000256" key="6">
    <source>
        <dbReference type="ARBA" id="ARBA00022723"/>
    </source>
</evidence>
<comment type="catalytic activity">
    <reaction evidence="11 15">
        <text>cytidine + H2O + H(+) = uridine + NH4(+)</text>
        <dbReference type="Rhea" id="RHEA:16069"/>
        <dbReference type="ChEBI" id="CHEBI:15377"/>
        <dbReference type="ChEBI" id="CHEBI:15378"/>
        <dbReference type="ChEBI" id="CHEBI:16704"/>
        <dbReference type="ChEBI" id="CHEBI:17562"/>
        <dbReference type="ChEBI" id="CHEBI:28938"/>
        <dbReference type="EC" id="3.5.4.5"/>
    </reaction>
</comment>
<evidence type="ECO:0000256" key="14">
    <source>
        <dbReference type="PIRSR" id="PIRSR606262-3"/>
    </source>
</evidence>
<gene>
    <name evidence="17" type="ORF">NE630_13345</name>
</gene>
<evidence type="ECO:0000256" key="11">
    <source>
        <dbReference type="ARBA" id="ARBA00049558"/>
    </source>
</evidence>
<feature type="binding site" evidence="14">
    <location>
        <position position="95"/>
    </location>
    <ligand>
        <name>Zn(2+)</name>
        <dbReference type="ChEBI" id="CHEBI:29105"/>
        <note>catalytic</note>
    </ligand>
</feature>
<dbReference type="EMBL" id="JANFYT010000036">
    <property type="protein sequence ID" value="MCQ4815419.1"/>
    <property type="molecule type" value="Genomic_DNA"/>
</dbReference>
<evidence type="ECO:0000256" key="10">
    <source>
        <dbReference type="ARBA" id="ARBA00049252"/>
    </source>
</evidence>
<dbReference type="RefSeq" id="WP_008710277.1">
    <property type="nucleotide sequence ID" value="NZ_CABKQM010000005.1"/>
</dbReference>
<feature type="binding site" evidence="13">
    <location>
        <begin position="51"/>
        <end position="57"/>
    </location>
    <ligand>
        <name>substrate</name>
    </ligand>
</feature>
<dbReference type="InterPro" id="IPR002125">
    <property type="entry name" value="CMP_dCMP_dom"/>
</dbReference>
<dbReference type="NCBIfam" id="TIGR01354">
    <property type="entry name" value="cyt_deam_tetra"/>
    <property type="match status" value="1"/>
</dbReference>
<dbReference type="AlphaFoldDB" id="A0AAW5K8C7"/>
<evidence type="ECO:0000313" key="17">
    <source>
        <dbReference type="EMBL" id="MCQ4815419.1"/>
    </source>
</evidence>
<dbReference type="PANTHER" id="PTHR11644:SF2">
    <property type="entry name" value="CYTIDINE DEAMINASE"/>
    <property type="match status" value="1"/>
</dbReference>
<evidence type="ECO:0000256" key="5">
    <source>
        <dbReference type="ARBA" id="ARBA00018266"/>
    </source>
</evidence>
<proteinExistence type="inferred from homology"/>
<name>A0AAW5K8C7_9BACT</name>
<feature type="domain" description="CMP/dCMP-type deaminase" evidence="16">
    <location>
        <begin position="10"/>
        <end position="135"/>
    </location>
</feature>
<dbReference type="GO" id="GO:0072527">
    <property type="term" value="P:pyrimidine-containing compound metabolic process"/>
    <property type="evidence" value="ECO:0007669"/>
    <property type="project" value="UniProtKB-ARBA"/>
</dbReference>
<dbReference type="InterPro" id="IPR016193">
    <property type="entry name" value="Cytidine_deaminase-like"/>
</dbReference>
<feature type="active site" description="Proton donor" evidence="12">
    <location>
        <position position="64"/>
    </location>
</feature>
<dbReference type="Gene3D" id="3.40.140.10">
    <property type="entry name" value="Cytidine Deaminase, domain 2"/>
    <property type="match status" value="1"/>
</dbReference>